<evidence type="ECO:0000256" key="2">
    <source>
        <dbReference type="ARBA" id="ARBA00006370"/>
    </source>
</evidence>
<dbReference type="FunFam" id="2.60.40.770:FF:000001">
    <property type="entry name" value="NPC intracellular cholesterol transporter 2"/>
    <property type="match status" value="1"/>
</dbReference>
<evidence type="ECO:0000313" key="6">
    <source>
        <dbReference type="EMBL" id="CAH0595222.1"/>
    </source>
</evidence>
<dbReference type="InterPro" id="IPR014756">
    <property type="entry name" value="Ig_E-set"/>
</dbReference>
<dbReference type="OrthoDB" id="6489092at2759"/>
<dbReference type="EMBL" id="LR824024">
    <property type="protein sequence ID" value="CAH0595222.1"/>
    <property type="molecule type" value="Genomic_DNA"/>
</dbReference>
<keyword evidence="7" id="KW-1185">Reference proteome</keyword>
<evidence type="ECO:0000256" key="4">
    <source>
        <dbReference type="SAM" id="SignalP"/>
    </source>
</evidence>
<dbReference type="Pfam" id="PF02221">
    <property type="entry name" value="E1_DerP2_DerF2"/>
    <property type="match status" value="1"/>
</dbReference>
<dbReference type="AlphaFoldDB" id="A0A9P0BUQ8"/>
<evidence type="ECO:0000259" key="5">
    <source>
        <dbReference type="Pfam" id="PF02221"/>
    </source>
</evidence>
<sequence length="169" mass="18614">MFRFVVLLSVAAVISGQSTPVNQCTFYNAPLPINTYIEGCDSLPCELPQLQDAVIHMTYKAPENISRMRTLATAFLPGLFPIQYPLLANGETCNFLTNTNCPVQKDEIIQYSLKMFIQPSFPVGIQTTLEFRIQDGERLSNVVCIQVPIRVVSPANKDGADDAASIDLA</sequence>
<name>A0A9P0BUQ8_CHRIL</name>
<organism evidence="6 7">
    <name type="scientific">Chrysodeixis includens</name>
    <name type="common">Soybean looper</name>
    <name type="synonym">Pseudoplusia includens</name>
    <dbReference type="NCBI Taxonomy" id="689277"/>
    <lineage>
        <taxon>Eukaryota</taxon>
        <taxon>Metazoa</taxon>
        <taxon>Ecdysozoa</taxon>
        <taxon>Arthropoda</taxon>
        <taxon>Hexapoda</taxon>
        <taxon>Insecta</taxon>
        <taxon>Pterygota</taxon>
        <taxon>Neoptera</taxon>
        <taxon>Endopterygota</taxon>
        <taxon>Lepidoptera</taxon>
        <taxon>Glossata</taxon>
        <taxon>Ditrysia</taxon>
        <taxon>Noctuoidea</taxon>
        <taxon>Noctuidae</taxon>
        <taxon>Plusiinae</taxon>
        <taxon>Chrysodeixis</taxon>
    </lineage>
</organism>
<reference evidence="6" key="1">
    <citation type="submission" date="2021-12" db="EMBL/GenBank/DDBJ databases">
        <authorList>
            <person name="King R."/>
        </authorList>
    </citation>
    <scope>NUCLEOTIDE SEQUENCE</scope>
</reference>
<evidence type="ECO:0000256" key="1">
    <source>
        <dbReference type="ARBA" id="ARBA00004613"/>
    </source>
</evidence>
<comment type="similarity">
    <text evidence="2">Belongs to the NPC2 family.</text>
</comment>
<protein>
    <recommendedName>
        <fullName evidence="5">MD-2-related lipid-recognition domain-containing protein</fullName>
    </recommendedName>
</protein>
<dbReference type="SUPFAM" id="SSF81296">
    <property type="entry name" value="E set domains"/>
    <property type="match status" value="1"/>
</dbReference>
<feature type="domain" description="MD-2-related lipid-recognition" evidence="5">
    <location>
        <begin position="19"/>
        <end position="150"/>
    </location>
</feature>
<dbReference type="GO" id="GO:0005576">
    <property type="term" value="C:extracellular region"/>
    <property type="evidence" value="ECO:0007669"/>
    <property type="project" value="UniProtKB-SubCell"/>
</dbReference>
<feature type="signal peptide" evidence="4">
    <location>
        <begin position="1"/>
        <end position="16"/>
    </location>
</feature>
<proteinExistence type="inferred from homology"/>
<feature type="chain" id="PRO_5040413897" description="MD-2-related lipid-recognition domain-containing protein" evidence="4">
    <location>
        <begin position="17"/>
        <end position="169"/>
    </location>
</feature>
<dbReference type="InterPro" id="IPR003172">
    <property type="entry name" value="ML_dom"/>
</dbReference>
<comment type="subcellular location">
    <subcellularLocation>
        <location evidence="1">Secreted</location>
    </subcellularLocation>
</comment>
<accession>A0A9P0BUQ8</accession>
<dbReference type="Gene3D" id="2.60.40.770">
    <property type="match status" value="1"/>
</dbReference>
<keyword evidence="3" id="KW-0964">Secreted</keyword>
<gene>
    <name evidence="6" type="ORF">CINC_LOCUS6626</name>
</gene>
<evidence type="ECO:0000313" key="7">
    <source>
        <dbReference type="Proteomes" id="UP001154114"/>
    </source>
</evidence>
<dbReference type="Proteomes" id="UP001154114">
    <property type="component" value="Chromosome 21"/>
</dbReference>
<keyword evidence="4" id="KW-0732">Signal</keyword>
<evidence type="ECO:0000256" key="3">
    <source>
        <dbReference type="ARBA" id="ARBA00022525"/>
    </source>
</evidence>